<proteinExistence type="inferred from homology"/>
<feature type="domain" description="Activator of Hsp90 ATPase homologue 1/2-like C-terminal" evidence="2">
    <location>
        <begin position="28"/>
        <end position="132"/>
    </location>
</feature>
<dbReference type="EMBL" id="CP072385">
    <property type="protein sequence ID" value="QUC11219.1"/>
    <property type="molecule type" value="Genomic_DNA"/>
</dbReference>
<dbReference type="InterPro" id="IPR023393">
    <property type="entry name" value="START-like_dom_sf"/>
</dbReference>
<comment type="similarity">
    <text evidence="1">Belongs to the AHA1 family.</text>
</comment>
<dbReference type="InterPro" id="IPR013538">
    <property type="entry name" value="ASHA1/2-like_C"/>
</dbReference>
<organism evidence="3 4">
    <name type="scientific">Arachnia propionica</name>
    <dbReference type="NCBI Taxonomy" id="1750"/>
    <lineage>
        <taxon>Bacteria</taxon>
        <taxon>Bacillati</taxon>
        <taxon>Actinomycetota</taxon>
        <taxon>Actinomycetes</taxon>
        <taxon>Propionibacteriales</taxon>
        <taxon>Propionibacteriaceae</taxon>
        <taxon>Arachnia</taxon>
    </lineage>
</organism>
<evidence type="ECO:0000259" key="2">
    <source>
        <dbReference type="Pfam" id="PF08327"/>
    </source>
</evidence>
<dbReference type="AlphaFoldDB" id="A0AB37I5Q0"/>
<accession>A0AB37I5Q0</accession>
<reference evidence="3" key="1">
    <citation type="submission" date="2021-03" db="EMBL/GenBank/DDBJ databases">
        <title>Human Oral Microbial Genomes.</title>
        <authorList>
            <person name="Johnston C.D."/>
            <person name="Chen T."/>
            <person name="Dewhirst F.E."/>
        </authorList>
    </citation>
    <scope>NUCLEOTIDE SEQUENCE</scope>
    <source>
        <strain evidence="3">F0714</strain>
    </source>
</reference>
<protein>
    <submittedName>
        <fullName evidence="3">SRPBCC domain-containing protein</fullName>
    </submittedName>
</protein>
<dbReference type="Gene3D" id="3.30.530.20">
    <property type="match status" value="1"/>
</dbReference>
<dbReference type="RefSeq" id="WP_014848020.1">
    <property type="nucleotide sequence ID" value="NZ_CAURRE010000057.1"/>
</dbReference>
<dbReference type="Pfam" id="PF08327">
    <property type="entry name" value="AHSA1"/>
    <property type="match status" value="1"/>
</dbReference>
<dbReference type="SUPFAM" id="SSF55961">
    <property type="entry name" value="Bet v1-like"/>
    <property type="match status" value="1"/>
</dbReference>
<gene>
    <name evidence="3" type="ORF">J5A53_00470</name>
</gene>
<sequence length="136" mass="14632">MKGIIMETTEAVSETRSVAVTRVAPTQLEAVWRALMTPAGAQTLLGAGGQLGNKGESWKADDGTYGITRSFHPKEQIRFSWHASEGAPATLVDLRMRAVDGGTELTIVHGNLPEDADLEALRARWETTLEALITAS</sequence>
<evidence type="ECO:0000256" key="1">
    <source>
        <dbReference type="ARBA" id="ARBA00006817"/>
    </source>
</evidence>
<dbReference type="Proteomes" id="UP000677180">
    <property type="component" value="Chromosome"/>
</dbReference>
<evidence type="ECO:0000313" key="3">
    <source>
        <dbReference type="EMBL" id="QUC11219.1"/>
    </source>
</evidence>
<name>A0AB37I5Q0_9ACTN</name>
<evidence type="ECO:0000313" key="4">
    <source>
        <dbReference type="Proteomes" id="UP000677180"/>
    </source>
</evidence>